<keyword evidence="2" id="KW-1185">Reference proteome</keyword>
<name>A0A2G9WQC8_9HYPH</name>
<evidence type="ECO:0000313" key="2">
    <source>
        <dbReference type="Proteomes" id="UP000231070"/>
    </source>
</evidence>
<dbReference type="OrthoDB" id="8452228at2"/>
<dbReference type="RefSeq" id="WP_100082850.1">
    <property type="nucleotide sequence ID" value="NZ_NQVN01000024.1"/>
</dbReference>
<accession>A0A2G9WQC8</accession>
<proteinExistence type="predicted"/>
<comment type="caution">
    <text evidence="1">The sequence shown here is derived from an EMBL/GenBank/DDBJ whole genome shotgun (WGS) entry which is preliminary data.</text>
</comment>
<protein>
    <recommendedName>
        <fullName evidence="3">PhiE125 gp8 family phage protein</fullName>
    </recommendedName>
</protein>
<dbReference type="InterPro" id="IPR011738">
    <property type="entry name" value="Phage_CHP"/>
</dbReference>
<gene>
    <name evidence="1" type="ORF">CJ014_22965</name>
</gene>
<dbReference type="Proteomes" id="UP000231070">
    <property type="component" value="Unassembled WGS sequence"/>
</dbReference>
<sequence length="193" mass="20681">MLIRTTAPASLATLLLPGVLSHLHLDADDGEVLPKVKAAVGALDGPKGRLRRCLLTQTWRLVLDAFPMEPEPLRLPLPPVASVAGITYADADGATQTLPTSDYQVLGIGSDEASVIPARGKAWPQVVPWPETVKVDFVTGYGTTSDSLPEPIVEAVKQLAAHLYVNRQAVDLTSMSEIPLGIRDLLAPYRVFV</sequence>
<reference evidence="1 2" key="1">
    <citation type="submission" date="2017-08" db="EMBL/GenBank/DDBJ databases">
        <title>Pleomorphomonas carboxidotrophicus sp. nov., a new mesophilic hydrogenogenic carboxidotroph.</title>
        <authorList>
            <person name="Esquivel-Elizondo S."/>
            <person name="Krajmalnik-Brown R."/>
            <person name="Maldonado J."/>
        </authorList>
    </citation>
    <scope>NUCLEOTIDE SEQUENCE [LARGE SCALE GENOMIC DNA]</scope>
    <source>
        <strain evidence="1 2">SVCO-16</strain>
    </source>
</reference>
<dbReference type="AlphaFoldDB" id="A0A2G9WQC8"/>
<dbReference type="Gene3D" id="1.10.3230.30">
    <property type="entry name" value="Phage gp6-like head-tail connector protein"/>
    <property type="match status" value="1"/>
</dbReference>
<evidence type="ECO:0008006" key="3">
    <source>
        <dbReference type="Google" id="ProtNLM"/>
    </source>
</evidence>
<dbReference type="CDD" id="cd08054">
    <property type="entry name" value="gp6"/>
    <property type="match status" value="1"/>
</dbReference>
<organism evidence="1 2">
    <name type="scientific">Pleomorphomonas carboxyditropha</name>
    <dbReference type="NCBI Taxonomy" id="2023338"/>
    <lineage>
        <taxon>Bacteria</taxon>
        <taxon>Pseudomonadati</taxon>
        <taxon>Pseudomonadota</taxon>
        <taxon>Alphaproteobacteria</taxon>
        <taxon>Hyphomicrobiales</taxon>
        <taxon>Pleomorphomonadaceae</taxon>
        <taxon>Pleomorphomonas</taxon>
    </lineage>
</organism>
<dbReference type="NCBIfam" id="TIGR02215">
    <property type="entry name" value="phage_chp_gp8"/>
    <property type="match status" value="1"/>
</dbReference>
<evidence type="ECO:0000313" key="1">
    <source>
        <dbReference type="EMBL" id="PIO96855.1"/>
    </source>
</evidence>
<dbReference type="EMBL" id="NQVN01000024">
    <property type="protein sequence ID" value="PIO96855.1"/>
    <property type="molecule type" value="Genomic_DNA"/>
</dbReference>